<dbReference type="PANTHER" id="PTHR43191">
    <property type="entry name" value="RRNA METHYLTRANSFERASE 3"/>
    <property type="match status" value="1"/>
</dbReference>
<evidence type="ECO:0000313" key="5">
    <source>
        <dbReference type="Proteomes" id="UP000499080"/>
    </source>
</evidence>
<dbReference type="GO" id="GO:0032259">
    <property type="term" value="P:methylation"/>
    <property type="evidence" value="ECO:0007669"/>
    <property type="project" value="UniProtKB-KW"/>
</dbReference>
<dbReference type="PANTHER" id="PTHR43191:SF2">
    <property type="entry name" value="RRNA METHYLTRANSFERASE 3, MITOCHONDRIAL"/>
    <property type="match status" value="1"/>
</dbReference>
<feature type="domain" description="MRM3-like substrate binding" evidence="3">
    <location>
        <begin position="97"/>
        <end position="177"/>
    </location>
</feature>
<dbReference type="GO" id="GO:0008168">
    <property type="term" value="F:methyltransferase activity"/>
    <property type="evidence" value="ECO:0007669"/>
    <property type="project" value="UniProtKB-KW"/>
</dbReference>
<dbReference type="SUPFAM" id="SSF55315">
    <property type="entry name" value="L30e-like"/>
    <property type="match status" value="1"/>
</dbReference>
<dbReference type="InterPro" id="IPR029064">
    <property type="entry name" value="Ribosomal_eL30-like_sf"/>
</dbReference>
<dbReference type="SUPFAM" id="SSF75217">
    <property type="entry name" value="alpha/beta knot"/>
    <property type="match status" value="1"/>
</dbReference>
<dbReference type="InterPro" id="IPR053888">
    <property type="entry name" value="MRM3-like_sub_bind"/>
</dbReference>
<dbReference type="EMBL" id="BGPR01049743">
    <property type="protein sequence ID" value="GBO26739.1"/>
    <property type="molecule type" value="Genomic_DNA"/>
</dbReference>
<evidence type="ECO:0000256" key="1">
    <source>
        <dbReference type="ARBA" id="ARBA00007228"/>
    </source>
</evidence>
<keyword evidence="4" id="KW-0489">Methyltransferase</keyword>
<keyword evidence="2" id="KW-0472">Membrane</keyword>
<keyword evidence="2" id="KW-1133">Transmembrane helix</keyword>
<dbReference type="InterPro" id="IPR029026">
    <property type="entry name" value="tRNA_m1G_MTases_N"/>
</dbReference>
<protein>
    <submittedName>
        <fullName evidence="4">rRNA methyltransferase 3, mitochondrial</fullName>
    </submittedName>
</protein>
<reference evidence="4 5" key="1">
    <citation type="journal article" date="2019" name="Sci. Rep.">
        <title>Orb-weaving spider Araneus ventricosus genome elucidates the spidroin gene catalogue.</title>
        <authorList>
            <person name="Kono N."/>
            <person name="Nakamura H."/>
            <person name="Ohtoshi R."/>
            <person name="Moran D.A.P."/>
            <person name="Shinohara A."/>
            <person name="Yoshida Y."/>
            <person name="Fujiwara M."/>
            <person name="Mori M."/>
            <person name="Tomita M."/>
            <person name="Arakawa K."/>
        </authorList>
    </citation>
    <scope>NUCLEOTIDE SEQUENCE [LARGE SCALE GENOMIC DNA]</scope>
</reference>
<dbReference type="Gene3D" id="3.40.1280.10">
    <property type="match status" value="1"/>
</dbReference>
<dbReference type="InterPro" id="IPR029028">
    <property type="entry name" value="Alpha/beta_knot_MTases"/>
</dbReference>
<keyword evidence="5" id="KW-1185">Reference proteome</keyword>
<keyword evidence="4" id="KW-0808">Transferase</keyword>
<dbReference type="OrthoDB" id="270651at2759"/>
<keyword evidence="2" id="KW-0812">Transmembrane</keyword>
<evidence type="ECO:0000259" key="3">
    <source>
        <dbReference type="Pfam" id="PF22435"/>
    </source>
</evidence>
<organism evidence="4 5">
    <name type="scientific">Araneus ventricosus</name>
    <name type="common">Orbweaver spider</name>
    <name type="synonym">Epeira ventricosa</name>
    <dbReference type="NCBI Taxonomy" id="182803"/>
    <lineage>
        <taxon>Eukaryota</taxon>
        <taxon>Metazoa</taxon>
        <taxon>Ecdysozoa</taxon>
        <taxon>Arthropoda</taxon>
        <taxon>Chelicerata</taxon>
        <taxon>Arachnida</taxon>
        <taxon>Araneae</taxon>
        <taxon>Araneomorphae</taxon>
        <taxon>Entelegynae</taxon>
        <taxon>Araneoidea</taxon>
        <taxon>Araneidae</taxon>
        <taxon>Araneus</taxon>
    </lineage>
</organism>
<sequence>MSASMSIILKNLCPLTRSSVHCRFYSKNVLRRRPVRVLNVPSEGTIEPIEDENLASKLQLTRENLNDASVGFPEGQKSGLIVPPYEKLQKNDSRFTKTLTMLKNRKLREQNGKILIEGKRLINDAIDAGMILEIIYFSREKELAELKFKFQENVDIFKVFYKTLQLWSHLTTCPGIMGVFKKPTTETLHILSEPVIPVTLICDNIRDPGNLGSIIRNAAAAGCQNILLTKGMFTTIILMIYYSYYIIKHIF</sequence>
<accession>A0A4Y2VNL4</accession>
<comment type="similarity">
    <text evidence="1">Belongs to the class IV-like SAM-binding methyltransferase superfamily. RNA methyltransferase TrmH family.</text>
</comment>
<dbReference type="Proteomes" id="UP000499080">
    <property type="component" value="Unassembled WGS sequence"/>
</dbReference>
<gene>
    <name evidence="4" type="primary">mrm3</name>
    <name evidence="4" type="ORF">AVEN_173998_1</name>
</gene>
<comment type="caution">
    <text evidence="4">The sequence shown here is derived from an EMBL/GenBank/DDBJ whole genome shotgun (WGS) entry which is preliminary data.</text>
</comment>
<evidence type="ECO:0000313" key="4">
    <source>
        <dbReference type="EMBL" id="GBO26739.1"/>
    </source>
</evidence>
<dbReference type="GO" id="GO:0003723">
    <property type="term" value="F:RNA binding"/>
    <property type="evidence" value="ECO:0007669"/>
    <property type="project" value="TreeGrafter"/>
</dbReference>
<name>A0A4Y2VNL4_ARAVE</name>
<dbReference type="Gene3D" id="3.30.1330.30">
    <property type="match status" value="1"/>
</dbReference>
<dbReference type="InterPro" id="IPR051259">
    <property type="entry name" value="rRNA_Methyltransferase"/>
</dbReference>
<dbReference type="AlphaFoldDB" id="A0A4Y2VNL4"/>
<evidence type="ECO:0000256" key="2">
    <source>
        <dbReference type="SAM" id="Phobius"/>
    </source>
</evidence>
<proteinExistence type="inferred from homology"/>
<dbReference type="Pfam" id="PF22435">
    <property type="entry name" value="MRM3-like_sub_bind"/>
    <property type="match status" value="1"/>
</dbReference>
<feature type="transmembrane region" description="Helical" evidence="2">
    <location>
        <begin position="226"/>
        <end position="247"/>
    </location>
</feature>